<proteinExistence type="predicted"/>
<keyword evidence="3" id="KW-0547">Nucleotide-binding</keyword>
<dbReference type="SUPFAM" id="SSF52540">
    <property type="entry name" value="P-loop containing nucleoside triphosphate hydrolases"/>
    <property type="match status" value="1"/>
</dbReference>
<feature type="domain" description="ABC transporter" evidence="8">
    <location>
        <begin position="360"/>
        <end position="603"/>
    </location>
</feature>
<feature type="transmembrane region" description="Helical" evidence="7">
    <location>
        <begin position="297"/>
        <end position="318"/>
    </location>
</feature>
<dbReference type="PANTHER" id="PTHR43394:SF1">
    <property type="entry name" value="ATP-BINDING CASSETTE SUB-FAMILY B MEMBER 10, MITOCHONDRIAL"/>
    <property type="match status" value="1"/>
</dbReference>
<evidence type="ECO:0008006" key="12">
    <source>
        <dbReference type="Google" id="ProtNLM"/>
    </source>
</evidence>
<evidence type="ECO:0000256" key="4">
    <source>
        <dbReference type="ARBA" id="ARBA00022840"/>
    </source>
</evidence>
<dbReference type="GO" id="GO:0015421">
    <property type="term" value="F:ABC-type oligopeptide transporter activity"/>
    <property type="evidence" value="ECO:0007669"/>
    <property type="project" value="TreeGrafter"/>
</dbReference>
<gene>
    <name evidence="10" type="ORF">COT97_02410</name>
</gene>
<feature type="transmembrane region" description="Helical" evidence="7">
    <location>
        <begin position="181"/>
        <end position="199"/>
    </location>
</feature>
<name>A0A2H0V5C9_9BACT</name>
<dbReference type="InterPro" id="IPR027417">
    <property type="entry name" value="P-loop_NTPase"/>
</dbReference>
<evidence type="ECO:0000256" key="1">
    <source>
        <dbReference type="ARBA" id="ARBA00004651"/>
    </source>
</evidence>
<dbReference type="GO" id="GO:0005524">
    <property type="term" value="F:ATP binding"/>
    <property type="evidence" value="ECO:0007669"/>
    <property type="project" value="UniProtKB-KW"/>
</dbReference>
<evidence type="ECO:0000256" key="5">
    <source>
        <dbReference type="ARBA" id="ARBA00022989"/>
    </source>
</evidence>
<dbReference type="PANTHER" id="PTHR43394">
    <property type="entry name" value="ATP-DEPENDENT PERMEASE MDL1, MITOCHONDRIAL"/>
    <property type="match status" value="1"/>
</dbReference>
<dbReference type="InterPro" id="IPR039421">
    <property type="entry name" value="Type_1_exporter"/>
</dbReference>
<dbReference type="PROSITE" id="PS50929">
    <property type="entry name" value="ABC_TM1F"/>
    <property type="match status" value="1"/>
</dbReference>
<dbReference type="PROSITE" id="PS00211">
    <property type="entry name" value="ABC_TRANSPORTER_1"/>
    <property type="match status" value="1"/>
</dbReference>
<dbReference type="Proteomes" id="UP000229901">
    <property type="component" value="Unassembled WGS sequence"/>
</dbReference>
<evidence type="ECO:0000256" key="6">
    <source>
        <dbReference type="ARBA" id="ARBA00023136"/>
    </source>
</evidence>
<keyword evidence="2 7" id="KW-0812">Transmembrane</keyword>
<evidence type="ECO:0000259" key="9">
    <source>
        <dbReference type="PROSITE" id="PS50929"/>
    </source>
</evidence>
<keyword evidence="5 7" id="KW-1133">Transmembrane helix</keyword>
<sequence>MSELNWDDKIADEDRNANFFFSALKVLWRMMGQYRWGILASFAFLAINQGLNVTFPYLWKLIFDQIPQLLTGELKFYKLVIFIGGMFGLGFINTTFWHFVIQIRFARNLIKLENFWPVQAQKKLLSLSVGYHEKENTGKKISKIDKGCDKMVDSVSKLFWELAPQMFYLVINMIFVLVIDWRLGLIFFVPYVMIFYVGIKKWDSFVADWEQWEKYREESSGFFCQSIINVRTVQNFVQERREAARLQAVRSNMTTLDIGINRNTESFFWKFSTSLQLVFYSTILVGLWFVYQKEITIGSLIFLILTGNVIMSNIYGMINSYSAIIRRLVAVVRMEKLLQKKSDIENHVDGIVPNDYQGHLELDNVQFVYPGSEKPVIDNLTLQVPAGKMAALVGKSGEGKTTLIRLLARMYDVTDGVISLDGQDIRNYDLWWYRKLFAVVQQDVDVFDTTIRENIVYPYPDATVEEVQEAVKAAHLHIMIGDAERFPNGLETQVGERGVKLSGGERQRVGIARAYISLLHGAKILILDEATSNLDSEAERAIQNMINDIRKRLDISLIVIAHRLSTIKKADLIYVLNNGGVKESGNHEKLMNRNGLYASLVELQQLGQVK</sequence>
<dbReference type="PROSITE" id="PS50893">
    <property type="entry name" value="ABC_TRANSPORTER_2"/>
    <property type="match status" value="1"/>
</dbReference>
<feature type="transmembrane region" description="Helical" evidence="7">
    <location>
        <begin position="36"/>
        <end position="59"/>
    </location>
</feature>
<evidence type="ECO:0000256" key="7">
    <source>
        <dbReference type="SAM" id="Phobius"/>
    </source>
</evidence>
<dbReference type="InterPro" id="IPR017871">
    <property type="entry name" value="ABC_transporter-like_CS"/>
</dbReference>
<comment type="subcellular location">
    <subcellularLocation>
        <location evidence="1">Cell membrane</location>
        <topology evidence="1">Multi-pass membrane protein</topology>
    </subcellularLocation>
</comment>
<dbReference type="SMART" id="SM00382">
    <property type="entry name" value="AAA"/>
    <property type="match status" value="1"/>
</dbReference>
<dbReference type="Gene3D" id="3.40.50.300">
    <property type="entry name" value="P-loop containing nucleotide triphosphate hydrolases"/>
    <property type="match status" value="1"/>
</dbReference>
<evidence type="ECO:0000256" key="2">
    <source>
        <dbReference type="ARBA" id="ARBA00022692"/>
    </source>
</evidence>
<dbReference type="Pfam" id="PF00664">
    <property type="entry name" value="ABC_membrane"/>
    <property type="match status" value="1"/>
</dbReference>
<dbReference type="InterPro" id="IPR036640">
    <property type="entry name" value="ABC1_TM_sf"/>
</dbReference>
<dbReference type="GO" id="GO:0005886">
    <property type="term" value="C:plasma membrane"/>
    <property type="evidence" value="ECO:0007669"/>
    <property type="project" value="UniProtKB-SubCell"/>
</dbReference>
<dbReference type="Gene3D" id="1.20.1560.10">
    <property type="entry name" value="ABC transporter type 1, transmembrane domain"/>
    <property type="match status" value="1"/>
</dbReference>
<accession>A0A2H0V5C9</accession>
<reference evidence="11" key="1">
    <citation type="submission" date="2017-09" db="EMBL/GenBank/DDBJ databases">
        <title>Depth-based differentiation of microbial function through sediment-hosted aquifers and enrichment of novel symbionts in the deep terrestrial subsurface.</title>
        <authorList>
            <person name="Probst A.J."/>
            <person name="Ladd B."/>
            <person name="Jarett J.K."/>
            <person name="Geller-Mcgrath D.E."/>
            <person name="Sieber C.M.K."/>
            <person name="Emerson J.B."/>
            <person name="Anantharaman K."/>
            <person name="Thomas B.C."/>
            <person name="Malmstrom R."/>
            <person name="Stieglmeier M."/>
            <person name="Klingl A."/>
            <person name="Woyke T."/>
            <person name="Ryan C.M."/>
            <person name="Banfield J.F."/>
        </authorList>
    </citation>
    <scope>NUCLEOTIDE SEQUENCE [LARGE SCALE GENOMIC DNA]</scope>
</reference>
<keyword evidence="4" id="KW-0067">ATP-binding</keyword>
<evidence type="ECO:0000256" key="3">
    <source>
        <dbReference type="ARBA" id="ARBA00022741"/>
    </source>
</evidence>
<feature type="transmembrane region" description="Helical" evidence="7">
    <location>
        <begin position="267"/>
        <end position="291"/>
    </location>
</feature>
<feature type="domain" description="ABC transmembrane type-1" evidence="9">
    <location>
        <begin position="39"/>
        <end position="326"/>
    </location>
</feature>
<keyword evidence="6 7" id="KW-0472">Membrane</keyword>
<evidence type="ECO:0000313" key="11">
    <source>
        <dbReference type="Proteomes" id="UP000229901"/>
    </source>
</evidence>
<evidence type="ECO:0000313" key="10">
    <source>
        <dbReference type="EMBL" id="PIR94317.1"/>
    </source>
</evidence>
<evidence type="ECO:0000259" key="8">
    <source>
        <dbReference type="PROSITE" id="PS50893"/>
    </source>
</evidence>
<dbReference type="InterPro" id="IPR003593">
    <property type="entry name" value="AAA+_ATPase"/>
</dbReference>
<protein>
    <recommendedName>
        <fullName evidence="12">ABC transporter ATP-binding protein</fullName>
    </recommendedName>
</protein>
<dbReference type="CDD" id="cd07346">
    <property type="entry name" value="ABC_6TM_exporters"/>
    <property type="match status" value="1"/>
</dbReference>
<dbReference type="EMBL" id="PFAP01000011">
    <property type="protein sequence ID" value="PIR94317.1"/>
    <property type="molecule type" value="Genomic_DNA"/>
</dbReference>
<feature type="transmembrane region" description="Helical" evidence="7">
    <location>
        <begin position="79"/>
        <end position="101"/>
    </location>
</feature>
<dbReference type="Pfam" id="PF00005">
    <property type="entry name" value="ABC_tran"/>
    <property type="match status" value="1"/>
</dbReference>
<dbReference type="InterPro" id="IPR003439">
    <property type="entry name" value="ABC_transporter-like_ATP-bd"/>
</dbReference>
<comment type="caution">
    <text evidence="10">The sequence shown here is derived from an EMBL/GenBank/DDBJ whole genome shotgun (WGS) entry which is preliminary data.</text>
</comment>
<organism evidence="10 11">
    <name type="scientific">Candidatus Falkowbacteria bacterium CG10_big_fil_rev_8_21_14_0_10_39_11</name>
    <dbReference type="NCBI Taxonomy" id="1974565"/>
    <lineage>
        <taxon>Bacteria</taxon>
        <taxon>Candidatus Falkowiibacteriota</taxon>
    </lineage>
</organism>
<dbReference type="AlphaFoldDB" id="A0A2H0V5C9"/>
<dbReference type="FunFam" id="3.40.50.300:FF:000218">
    <property type="entry name" value="Multidrug ABC transporter ATP-binding protein"/>
    <property type="match status" value="1"/>
</dbReference>
<dbReference type="GO" id="GO:0016887">
    <property type="term" value="F:ATP hydrolysis activity"/>
    <property type="evidence" value="ECO:0007669"/>
    <property type="project" value="InterPro"/>
</dbReference>
<dbReference type="InterPro" id="IPR011527">
    <property type="entry name" value="ABC1_TM_dom"/>
</dbReference>
<dbReference type="SUPFAM" id="SSF90123">
    <property type="entry name" value="ABC transporter transmembrane region"/>
    <property type="match status" value="1"/>
</dbReference>